<dbReference type="InterPro" id="IPR011990">
    <property type="entry name" value="TPR-like_helical_dom_sf"/>
</dbReference>
<dbReference type="PANTHER" id="PTHR47926:SF347">
    <property type="entry name" value="PENTATRICOPEPTIDE REPEAT-CONTAINING PROTEIN"/>
    <property type="match status" value="1"/>
</dbReference>
<dbReference type="EnsemblPlants" id="EMT18309">
    <property type="protein sequence ID" value="EMT18309"/>
    <property type="gene ID" value="F775_05907"/>
</dbReference>
<dbReference type="AlphaFoldDB" id="R7WEU7"/>
<evidence type="ECO:0000313" key="1">
    <source>
        <dbReference type="EnsemblPlants" id="EMT18309"/>
    </source>
</evidence>
<dbReference type="GO" id="GO:0003723">
    <property type="term" value="F:RNA binding"/>
    <property type="evidence" value="ECO:0007669"/>
    <property type="project" value="InterPro"/>
</dbReference>
<accession>R7WEU7</accession>
<dbReference type="PANTHER" id="PTHR47926">
    <property type="entry name" value="PENTATRICOPEPTIDE REPEAT-CONTAINING PROTEIN"/>
    <property type="match status" value="1"/>
</dbReference>
<dbReference type="FunFam" id="1.25.40.10:FF:000529">
    <property type="entry name" value="Pentatricopeptide repeat-containing protein"/>
    <property type="match status" value="1"/>
</dbReference>
<dbReference type="GO" id="GO:0009451">
    <property type="term" value="P:RNA modification"/>
    <property type="evidence" value="ECO:0007669"/>
    <property type="project" value="InterPro"/>
</dbReference>
<organism evidence="1">
    <name type="scientific">Aegilops tauschii</name>
    <name type="common">Tausch's goatgrass</name>
    <name type="synonym">Aegilops squarrosa</name>
    <dbReference type="NCBI Taxonomy" id="37682"/>
    <lineage>
        <taxon>Eukaryota</taxon>
        <taxon>Viridiplantae</taxon>
        <taxon>Streptophyta</taxon>
        <taxon>Embryophyta</taxon>
        <taxon>Tracheophyta</taxon>
        <taxon>Spermatophyta</taxon>
        <taxon>Magnoliopsida</taxon>
        <taxon>Liliopsida</taxon>
        <taxon>Poales</taxon>
        <taxon>Poaceae</taxon>
        <taxon>BOP clade</taxon>
        <taxon>Pooideae</taxon>
        <taxon>Triticodae</taxon>
        <taxon>Triticeae</taxon>
        <taxon>Triticinae</taxon>
        <taxon>Aegilops</taxon>
    </lineage>
</organism>
<dbReference type="InterPro" id="IPR002885">
    <property type="entry name" value="PPR_rpt"/>
</dbReference>
<dbReference type="Pfam" id="PF01535">
    <property type="entry name" value="PPR"/>
    <property type="match status" value="4"/>
</dbReference>
<proteinExistence type="predicted"/>
<sequence>MRRSATLPDAHTFACVLRACAGCSRPGAAKILHGIASSSGCSSHPIVSSALVSAYSKFLLVDSARHVFDGLREPDLVLWNSMMSGYGYRQMWLEGLQLFSAMLRTGEEPDDYSMVSLVSSFRDPEALAFGQAVHGVCIKGGYDSGDHARSALVSMYFRCGCMESGQTLFGSLLDADLVTCSSLITGQVQSGKYDESFNLFREMCYFSRSADSILIACLLSACASTATISCSKEIHCYAVRVGADTDTKVSSSLMDAYAKCGFAELGYLVFRQIPNKNSVMYNMVISNLGSHGFVMKAIEVHDEMHYVYILVATFNQLEEAYDLIQQCQCQQIVACGVHYFGGVVPTVIPALVVGRAVAEKLFEFYPDKASYKIMLSNLCASQEIWWDAEEVRSEMSKEDMHKNTGKLGWRNEEMMVWFASLRNVQNIKYI</sequence>
<evidence type="ECO:0008006" key="2">
    <source>
        <dbReference type="Google" id="ProtNLM"/>
    </source>
</evidence>
<dbReference type="NCBIfam" id="TIGR00756">
    <property type="entry name" value="PPR"/>
    <property type="match status" value="2"/>
</dbReference>
<dbReference type="PROSITE" id="PS51375">
    <property type="entry name" value="PPR"/>
    <property type="match status" value="2"/>
</dbReference>
<dbReference type="Gene3D" id="1.25.40.10">
    <property type="entry name" value="Tetratricopeptide repeat domain"/>
    <property type="match status" value="3"/>
</dbReference>
<protein>
    <recommendedName>
        <fullName evidence="2">Pentatricopeptide repeat-containing protein</fullName>
    </recommendedName>
</protein>
<dbReference type="FunFam" id="1.25.40.10:FF:000351">
    <property type="entry name" value="Pentatricopeptide repeat-containing protein"/>
    <property type="match status" value="1"/>
</dbReference>
<dbReference type="ExpressionAtlas" id="R7WEU7">
    <property type="expression patterns" value="baseline"/>
</dbReference>
<name>R7WEU7_AEGTA</name>
<reference evidence="1" key="1">
    <citation type="submission" date="2015-06" db="UniProtKB">
        <authorList>
            <consortium name="EnsemblPlants"/>
        </authorList>
    </citation>
    <scope>IDENTIFICATION</scope>
</reference>
<dbReference type="InterPro" id="IPR046960">
    <property type="entry name" value="PPR_At4g14850-like_plant"/>
</dbReference>